<dbReference type="SUPFAM" id="SSF56300">
    <property type="entry name" value="Metallo-dependent phosphatases"/>
    <property type="match status" value="1"/>
</dbReference>
<dbReference type="SMART" id="SM00156">
    <property type="entry name" value="PP2Ac"/>
    <property type="match status" value="1"/>
</dbReference>
<keyword evidence="6" id="KW-0321">Glycogen metabolism</keyword>
<sequence>MVDRELNMDSLITRLLKVRGCHPGKIVQMTEAEVRGLCIKSREAFLSQPILLELEAPLKICGDIHGQYTDLLRLFEYGGFPPEANYLFVGDYVDRGKLSLETICLLLAYKIKHPENFFLLQGNQDCASINCIYGFYDECKRRFNIKLWKTFPDYFNYMPIAAIVDEGIFCCHEGLSPDLQSMEQIQRIMRPTDVPDTGLLWNLLWSDPDKDVQGWRENDHGLSFTFEADVVSKFLNCHDFRLDLLSPSGVTLFSAPNYCSEFNNAGGMMSVDKTLMCSFQILKPSEKKANHSTPFMMSHLLLKETGKGSYIFFY</sequence>
<evidence type="ECO:0000256" key="16">
    <source>
        <dbReference type="ARBA" id="ARBA00040741"/>
    </source>
</evidence>
<dbReference type="EC" id="3.1.3.53" evidence="15"/>
<dbReference type="GeneTree" id="ENSGT00940000154644"/>
<dbReference type="InterPro" id="IPR004843">
    <property type="entry name" value="Calcineurin-like_PHP"/>
</dbReference>
<evidence type="ECO:0000259" key="21">
    <source>
        <dbReference type="SMART" id="SM00156"/>
    </source>
</evidence>
<comment type="cofactor">
    <cofactor evidence="1">
        <name>Mn(2+)</name>
        <dbReference type="ChEBI" id="CHEBI:29035"/>
    </cofactor>
</comment>
<evidence type="ECO:0000256" key="2">
    <source>
        <dbReference type="ARBA" id="ARBA00004604"/>
    </source>
</evidence>
<dbReference type="InterPro" id="IPR006186">
    <property type="entry name" value="Ser/Thr-sp_prot-phosphatase"/>
</dbReference>
<dbReference type="PANTHER" id="PTHR11668">
    <property type="entry name" value="SERINE/THREONINE PROTEIN PHOSPHATASE"/>
    <property type="match status" value="1"/>
</dbReference>
<accession>A0ABK0LKE5</accession>
<dbReference type="InterPro" id="IPR050341">
    <property type="entry name" value="PP1_catalytic_subunit"/>
</dbReference>
<evidence type="ECO:0000256" key="4">
    <source>
        <dbReference type="ARBA" id="ARBA00005333"/>
    </source>
</evidence>
<keyword evidence="8" id="KW-0479">Metal-binding</keyword>
<proteinExistence type="inferred from homology"/>
<comment type="catalytic activity">
    <reaction evidence="17">
        <text>O-phospho-L-seryl-[protein] + H2O = L-seryl-[protein] + phosphate</text>
        <dbReference type="Rhea" id="RHEA:20629"/>
        <dbReference type="Rhea" id="RHEA-COMP:9863"/>
        <dbReference type="Rhea" id="RHEA-COMP:11604"/>
        <dbReference type="ChEBI" id="CHEBI:15377"/>
        <dbReference type="ChEBI" id="CHEBI:29999"/>
        <dbReference type="ChEBI" id="CHEBI:43474"/>
        <dbReference type="ChEBI" id="CHEBI:83421"/>
        <dbReference type="EC" id="3.1.3.16"/>
    </reaction>
</comment>
<evidence type="ECO:0000256" key="8">
    <source>
        <dbReference type="ARBA" id="ARBA00022723"/>
    </source>
</evidence>
<evidence type="ECO:0000313" key="22">
    <source>
        <dbReference type="Ensembl" id="ENSRNOP00000103986.1"/>
    </source>
</evidence>
<dbReference type="InterPro" id="IPR031675">
    <property type="entry name" value="STPPase_N"/>
</dbReference>
<evidence type="ECO:0000256" key="19">
    <source>
        <dbReference type="ARBA" id="ARBA00048562"/>
    </source>
</evidence>
<evidence type="ECO:0000256" key="13">
    <source>
        <dbReference type="ARBA" id="ARBA00023277"/>
    </source>
</evidence>
<organism evidence="22 23">
    <name type="scientific">Rattus norvegicus</name>
    <name type="common">Rat</name>
    <dbReference type="NCBI Taxonomy" id="10116"/>
    <lineage>
        <taxon>Eukaryota</taxon>
        <taxon>Metazoa</taxon>
        <taxon>Chordata</taxon>
        <taxon>Craniata</taxon>
        <taxon>Vertebrata</taxon>
        <taxon>Euteleostomi</taxon>
        <taxon>Mammalia</taxon>
        <taxon>Eutheria</taxon>
        <taxon>Euarchontoglires</taxon>
        <taxon>Glires</taxon>
        <taxon>Rodentia</taxon>
        <taxon>Myomorpha</taxon>
        <taxon>Muroidea</taxon>
        <taxon>Muridae</taxon>
        <taxon>Murinae</taxon>
        <taxon>Rattus</taxon>
    </lineage>
</organism>
<evidence type="ECO:0000256" key="20">
    <source>
        <dbReference type="ARBA" id="ARBA00049440"/>
    </source>
</evidence>
<evidence type="ECO:0000256" key="6">
    <source>
        <dbReference type="ARBA" id="ARBA00022600"/>
    </source>
</evidence>
<evidence type="ECO:0000256" key="11">
    <source>
        <dbReference type="ARBA" id="ARBA00023108"/>
    </source>
</evidence>
<evidence type="ECO:0000256" key="7">
    <source>
        <dbReference type="ARBA" id="ARBA00022618"/>
    </source>
</evidence>
<evidence type="ECO:0000256" key="14">
    <source>
        <dbReference type="ARBA" id="ARBA00023306"/>
    </source>
</evidence>
<dbReference type="Gene3D" id="3.60.21.10">
    <property type="match status" value="1"/>
</dbReference>
<dbReference type="Ensembl" id="ENSRNOT00000138214.1">
    <property type="protein sequence ID" value="ENSRNOP00000103986.1"/>
    <property type="gene ID" value="ENSRNOG00000084581.1"/>
</dbReference>
<evidence type="ECO:0000256" key="5">
    <source>
        <dbReference type="ARBA" id="ARBA00013081"/>
    </source>
</evidence>
<keyword evidence="9" id="KW-0378">Hydrolase</keyword>
<keyword evidence="11" id="KW-0090">Biological rhythms</keyword>
<evidence type="ECO:0000256" key="9">
    <source>
        <dbReference type="ARBA" id="ARBA00022801"/>
    </source>
</evidence>
<reference evidence="22" key="3">
    <citation type="submission" date="2025-09" db="UniProtKB">
        <authorList>
            <consortium name="Ensembl"/>
        </authorList>
    </citation>
    <scope>IDENTIFICATION</scope>
    <source>
        <strain evidence="22">Brown Norway</strain>
    </source>
</reference>
<keyword evidence="10" id="KW-0904">Protein phosphatase</keyword>
<dbReference type="PRINTS" id="PR00114">
    <property type="entry name" value="STPHPHTASE"/>
</dbReference>
<comment type="catalytic activity">
    <reaction evidence="19">
        <text>O-phospho-L-seryl-[myosin light chain] + H2O = L-seryl-[myosin light chain] + phosphate</text>
        <dbReference type="Rhea" id="RHEA:12849"/>
        <dbReference type="Rhea" id="RHEA-COMP:13684"/>
        <dbReference type="Rhea" id="RHEA-COMP:13685"/>
        <dbReference type="ChEBI" id="CHEBI:15377"/>
        <dbReference type="ChEBI" id="CHEBI:29999"/>
        <dbReference type="ChEBI" id="CHEBI:43474"/>
        <dbReference type="ChEBI" id="CHEBI:83421"/>
        <dbReference type="EC" id="3.1.3.53"/>
    </reaction>
</comment>
<dbReference type="Pfam" id="PF00149">
    <property type="entry name" value="Metallophos"/>
    <property type="match status" value="1"/>
</dbReference>
<evidence type="ECO:0000256" key="18">
    <source>
        <dbReference type="ARBA" id="ARBA00048336"/>
    </source>
</evidence>
<comment type="catalytic activity">
    <reaction evidence="18">
        <text>O-phospho-L-threonyl-[protein] + H2O = L-threonyl-[protein] + phosphate</text>
        <dbReference type="Rhea" id="RHEA:47004"/>
        <dbReference type="Rhea" id="RHEA-COMP:11060"/>
        <dbReference type="Rhea" id="RHEA-COMP:11605"/>
        <dbReference type="ChEBI" id="CHEBI:15377"/>
        <dbReference type="ChEBI" id="CHEBI:30013"/>
        <dbReference type="ChEBI" id="CHEBI:43474"/>
        <dbReference type="ChEBI" id="CHEBI:61977"/>
        <dbReference type="EC" id="3.1.3.16"/>
    </reaction>
</comment>
<evidence type="ECO:0000256" key="1">
    <source>
        <dbReference type="ARBA" id="ARBA00001936"/>
    </source>
</evidence>
<evidence type="ECO:0000256" key="15">
    <source>
        <dbReference type="ARBA" id="ARBA00038961"/>
    </source>
</evidence>
<name>A0ABK0LKE5_RAT</name>
<reference evidence="22" key="2">
    <citation type="submission" date="2025-08" db="UniProtKB">
        <authorList>
            <consortium name="Ensembl"/>
        </authorList>
    </citation>
    <scope>IDENTIFICATION</scope>
    <source>
        <strain evidence="22">Brown Norway</strain>
    </source>
</reference>
<evidence type="ECO:0000256" key="10">
    <source>
        <dbReference type="ARBA" id="ARBA00022912"/>
    </source>
</evidence>
<keyword evidence="14" id="KW-0131">Cell cycle</keyword>
<feature type="domain" description="Serine/threonine specific protein phosphatases" evidence="21">
    <location>
        <begin position="29"/>
        <end position="286"/>
    </location>
</feature>
<dbReference type="InterPro" id="IPR029052">
    <property type="entry name" value="Metallo-depent_PP-like"/>
</dbReference>
<reference evidence="22" key="1">
    <citation type="submission" date="2024-01" db="EMBL/GenBank/DDBJ databases">
        <title>GRCr8: a new rat reference genome assembly contstructed from accurate long reads and long range scaffolding.</title>
        <authorList>
            <person name="Doris P.A."/>
            <person name="Kalbfleisch T."/>
            <person name="Li K."/>
            <person name="Howe K."/>
            <person name="Wood J."/>
        </authorList>
    </citation>
    <scope>NUCLEOTIDE SEQUENCE [LARGE SCALE GENOMIC DNA]</scope>
    <source>
        <strain evidence="22">Brown Norway</strain>
    </source>
</reference>
<protein>
    <recommendedName>
        <fullName evidence="16">Serine/threonine-protein phosphatase PP1-beta catalytic subunit</fullName>
        <ecNumber evidence="5">3.1.3.16</ecNumber>
        <ecNumber evidence="15">3.1.3.53</ecNumber>
    </recommendedName>
</protein>
<comment type="similarity">
    <text evidence="4">Belongs to the PPP phosphatase family. PP-1 subfamily.</text>
</comment>
<dbReference type="PANTHER" id="PTHR11668:SF472">
    <property type="entry name" value="SERINE_THREONINE-PROTEIN PHOSPHATASE PP1-BETA CATALYTIC SUBUNIT"/>
    <property type="match status" value="1"/>
</dbReference>
<keyword evidence="13" id="KW-0119">Carbohydrate metabolism</keyword>
<comment type="catalytic activity">
    <reaction evidence="20">
        <text>O-phospho-L-threonyl-[myosin light chain] + H2O = L-threonyl-[myosin light chain] + phosphate</text>
        <dbReference type="Rhea" id="RHEA:53988"/>
        <dbReference type="Rhea" id="RHEA-COMP:13686"/>
        <dbReference type="Rhea" id="RHEA-COMP:13687"/>
        <dbReference type="ChEBI" id="CHEBI:15377"/>
        <dbReference type="ChEBI" id="CHEBI:30013"/>
        <dbReference type="ChEBI" id="CHEBI:43474"/>
        <dbReference type="ChEBI" id="CHEBI:61977"/>
        <dbReference type="EC" id="3.1.3.53"/>
    </reaction>
</comment>
<keyword evidence="7" id="KW-0132">Cell division</keyword>
<evidence type="ECO:0000313" key="23">
    <source>
        <dbReference type="Proteomes" id="UP000002494"/>
    </source>
</evidence>
<evidence type="ECO:0000256" key="17">
    <source>
        <dbReference type="ARBA" id="ARBA00047761"/>
    </source>
</evidence>
<keyword evidence="12" id="KW-0464">Manganese</keyword>
<keyword evidence="23" id="KW-1185">Reference proteome</keyword>
<dbReference type="Proteomes" id="UP000002494">
    <property type="component" value="Chromosome 6"/>
</dbReference>
<dbReference type="Pfam" id="PF16891">
    <property type="entry name" value="STPPase_N"/>
    <property type="match status" value="1"/>
</dbReference>
<evidence type="ECO:0000256" key="3">
    <source>
        <dbReference type="ARBA" id="ARBA00004642"/>
    </source>
</evidence>
<evidence type="ECO:0000256" key="12">
    <source>
        <dbReference type="ARBA" id="ARBA00023211"/>
    </source>
</evidence>
<comment type="subcellular location">
    <subcellularLocation>
        <location evidence="2">Nucleus</location>
        <location evidence="2">Nucleolus</location>
    </subcellularLocation>
    <subcellularLocation>
        <location evidence="3">Nucleus</location>
        <location evidence="3">Nucleoplasm</location>
    </subcellularLocation>
</comment>
<dbReference type="EC" id="3.1.3.16" evidence="5"/>